<evidence type="ECO:0000256" key="1">
    <source>
        <dbReference type="SAM" id="MobiDB-lite"/>
    </source>
</evidence>
<name>A0A9W8QJA0_AKAMU</name>
<dbReference type="GeneID" id="80895400"/>
<accession>A0A9W8QJA0</accession>
<organism evidence="2 3">
    <name type="scientific">Akanthomyces muscarius</name>
    <name type="common">Entomopathogenic fungus</name>
    <name type="synonym">Lecanicillium muscarium</name>
    <dbReference type="NCBI Taxonomy" id="2231603"/>
    <lineage>
        <taxon>Eukaryota</taxon>
        <taxon>Fungi</taxon>
        <taxon>Dikarya</taxon>
        <taxon>Ascomycota</taxon>
        <taxon>Pezizomycotina</taxon>
        <taxon>Sordariomycetes</taxon>
        <taxon>Hypocreomycetidae</taxon>
        <taxon>Hypocreales</taxon>
        <taxon>Cordycipitaceae</taxon>
        <taxon>Akanthomyces</taxon>
    </lineage>
</organism>
<dbReference type="KEGG" id="amus:LMH87_008241"/>
<evidence type="ECO:0000313" key="3">
    <source>
        <dbReference type="Proteomes" id="UP001144673"/>
    </source>
</evidence>
<evidence type="ECO:0000313" key="2">
    <source>
        <dbReference type="EMBL" id="KAJ4159336.1"/>
    </source>
</evidence>
<feature type="region of interest" description="Disordered" evidence="1">
    <location>
        <begin position="181"/>
        <end position="215"/>
    </location>
</feature>
<reference evidence="2" key="1">
    <citation type="journal article" date="2023" name="Access Microbiol">
        <title>De-novo genome assembly for Akanthomyces muscarius, a biocontrol agent of insect agricultural pests.</title>
        <authorList>
            <person name="Erdos Z."/>
            <person name="Studholme D.J."/>
            <person name="Raymond B."/>
            <person name="Sharma M."/>
        </authorList>
    </citation>
    <scope>NUCLEOTIDE SEQUENCE</scope>
    <source>
        <strain evidence="2">Ve6</strain>
    </source>
</reference>
<sequence>MQDHIKSKVSAREAHTKARDVILQSGIPINMYHISNVFKALEEYVVVIPERINEDSLYYVTSDDLGTLIQALNNMADPDTGCLNLSTEMFYKMSVTIRPSHGISPDGKDLDRVHEEVMLKESRRMLYCESLCADRNRRGGAANQAESQHKSGHINTSRNISEDGVAPAVTVQTGSDNISAFTPLDIPESPAQTSIKVEPDSAASDDMDMVPTRSRRGETPLTIWQLLNYPHRTPDDLVRSVDATASTSQVIGRHRQKEEADSAGEAQRESHRATTNRPAKRVKREAESHDGGK</sequence>
<protein>
    <submittedName>
        <fullName evidence="2">Uncharacterized protein</fullName>
    </submittedName>
</protein>
<dbReference type="EMBL" id="JAJHUN010000005">
    <property type="protein sequence ID" value="KAJ4159336.1"/>
    <property type="molecule type" value="Genomic_DNA"/>
</dbReference>
<dbReference type="RefSeq" id="XP_056057335.1">
    <property type="nucleotide sequence ID" value="XM_056196103.1"/>
</dbReference>
<dbReference type="Proteomes" id="UP001144673">
    <property type="component" value="Unassembled WGS sequence"/>
</dbReference>
<dbReference type="AlphaFoldDB" id="A0A9W8QJA0"/>
<comment type="caution">
    <text evidence="2">The sequence shown here is derived from an EMBL/GenBank/DDBJ whole genome shotgun (WGS) entry which is preliminary data.</text>
</comment>
<keyword evidence="3" id="KW-1185">Reference proteome</keyword>
<feature type="region of interest" description="Disordered" evidence="1">
    <location>
        <begin position="245"/>
        <end position="293"/>
    </location>
</feature>
<proteinExistence type="predicted"/>
<gene>
    <name evidence="2" type="ORF">LMH87_008241</name>
</gene>
<feature type="compositionally biased region" description="Basic and acidic residues" evidence="1">
    <location>
        <begin position="256"/>
        <end position="272"/>
    </location>
</feature>
<feature type="compositionally biased region" description="Basic and acidic residues" evidence="1">
    <location>
        <begin position="284"/>
        <end position="293"/>
    </location>
</feature>
<feature type="region of interest" description="Disordered" evidence="1">
    <location>
        <begin position="139"/>
        <end position="159"/>
    </location>
</feature>